<gene>
    <name evidence="2" type="ORF">CL55_00020480</name>
</gene>
<dbReference type="STRING" id="1835254.CL55_00020480"/>
<dbReference type="RefSeq" id="WP_046331009.1">
    <property type="nucleotide sequence ID" value="NZ_CP007501.1"/>
</dbReference>
<evidence type="ECO:0000256" key="1">
    <source>
        <dbReference type="SAM" id="SignalP"/>
    </source>
</evidence>
<proteinExistence type="predicted"/>
<organism evidence="2 3">
    <name type="scientific">Polynucleobacter duraquae</name>
    <dbReference type="NCBI Taxonomy" id="1835254"/>
    <lineage>
        <taxon>Bacteria</taxon>
        <taxon>Pseudomonadati</taxon>
        <taxon>Pseudomonadota</taxon>
        <taxon>Betaproteobacteria</taxon>
        <taxon>Burkholderiales</taxon>
        <taxon>Burkholderiaceae</taxon>
        <taxon>Polynucleobacter</taxon>
    </lineage>
</organism>
<dbReference type="InterPro" id="IPR025500">
    <property type="entry name" value="DUF4390"/>
</dbReference>
<dbReference type="KEGG" id="pdq:CL55_00020480"/>
<evidence type="ECO:0008006" key="4">
    <source>
        <dbReference type="Google" id="ProtNLM"/>
    </source>
</evidence>
<name>A0A0E3ZNU6_9BURK</name>
<accession>A0A0E3ZNU6</accession>
<keyword evidence="1" id="KW-0732">Signal</keyword>
<dbReference type="AlphaFoldDB" id="A0A0E3ZNU6"/>
<dbReference type="OrthoDB" id="5298153at2"/>
<feature type="signal peptide" evidence="1">
    <location>
        <begin position="1"/>
        <end position="25"/>
    </location>
</feature>
<dbReference type="Pfam" id="PF14334">
    <property type="entry name" value="DUF4390"/>
    <property type="match status" value="1"/>
</dbReference>
<dbReference type="PATRIC" id="fig|576611.7.peg.2078"/>
<dbReference type="HOGENOM" id="CLU_070058_2_0_4"/>
<reference evidence="2 3" key="1">
    <citation type="submission" date="2014-03" db="EMBL/GenBank/DDBJ databases">
        <title>Genome of Polynucleobacter strain MWH-MoK4.</title>
        <authorList>
            <person name="Hahn M.W."/>
        </authorList>
    </citation>
    <scope>NUCLEOTIDE SEQUENCE [LARGE SCALE GENOMIC DNA]</scope>
    <source>
        <strain evidence="2 3">MWH-MoK4</strain>
    </source>
</reference>
<dbReference type="EMBL" id="CP007501">
    <property type="protein sequence ID" value="AKD26381.1"/>
    <property type="molecule type" value="Genomic_DNA"/>
</dbReference>
<feature type="chain" id="PRO_5002417255" description="DUF4390 domain-containing protein" evidence="1">
    <location>
        <begin position="26"/>
        <end position="193"/>
    </location>
</feature>
<keyword evidence="3" id="KW-1185">Reference proteome</keyword>
<dbReference type="Proteomes" id="UP000061135">
    <property type="component" value="Chromosome"/>
</dbReference>
<evidence type="ECO:0000313" key="2">
    <source>
        <dbReference type="EMBL" id="AKD26381.1"/>
    </source>
</evidence>
<sequence>MNQGVKQFTLCVLMSLSLFSVGASAEGIKLKTADLEQVDNDWFLNATFKIELTPGLEDAVQKGVVLYFQTEFDLTRSRWYWFDEKPVLAQRSTRLSYQPMTQQYRIASEGFTFSAKTLFEALQTVGSVGGWRVIDSNQIDASKSYTAALRMTLDLSKLPKPFQVNALNNRDWNVTSDWVRFPFLQNGPNLIKR</sequence>
<protein>
    <recommendedName>
        <fullName evidence="4">DUF4390 domain-containing protein</fullName>
    </recommendedName>
</protein>
<evidence type="ECO:0000313" key="3">
    <source>
        <dbReference type="Proteomes" id="UP000061135"/>
    </source>
</evidence>